<dbReference type="Proteomes" id="UP000563906">
    <property type="component" value="Unassembled WGS sequence"/>
</dbReference>
<protein>
    <submittedName>
        <fullName evidence="6">Stealth CR1 domain-containing protein</fullName>
    </submittedName>
</protein>
<evidence type="ECO:0000313" key="6">
    <source>
        <dbReference type="EMBL" id="MBA6155155.1"/>
    </source>
</evidence>
<dbReference type="Pfam" id="PF17101">
    <property type="entry name" value="Stealth_CR1"/>
    <property type="match status" value="1"/>
</dbReference>
<name>A0A839AJC2_9FLAO</name>
<keyword evidence="7" id="KW-1185">Reference proteome</keyword>
<feature type="domain" description="Stealth protein CR1 conserved region 1" evidence="5">
    <location>
        <begin position="3"/>
        <end position="29"/>
    </location>
</feature>
<keyword evidence="2" id="KW-0808">Transferase</keyword>
<feature type="domain" description="Stealth protein CR2 conserved region 2" evidence="4">
    <location>
        <begin position="41"/>
        <end position="148"/>
    </location>
</feature>
<proteinExistence type="inferred from homology"/>
<comment type="similarity">
    <text evidence="1">Belongs to the stealth family.</text>
</comment>
<accession>A0A839AJC2</accession>
<organism evidence="6 7">
    <name type="scientific">Tenacibaculum pelagium</name>
    <dbReference type="NCBI Taxonomy" id="2759527"/>
    <lineage>
        <taxon>Bacteria</taxon>
        <taxon>Pseudomonadati</taxon>
        <taxon>Bacteroidota</taxon>
        <taxon>Flavobacteriia</taxon>
        <taxon>Flavobacteriales</taxon>
        <taxon>Flavobacteriaceae</taxon>
        <taxon>Tenacibaculum</taxon>
    </lineage>
</organism>
<evidence type="ECO:0000256" key="1">
    <source>
        <dbReference type="ARBA" id="ARBA00007583"/>
    </source>
</evidence>
<comment type="caution">
    <text evidence="6">The sequence shown here is derived from an EMBL/GenBank/DDBJ whole genome shotgun (WGS) entry which is preliminary data.</text>
</comment>
<dbReference type="Pfam" id="PF11380">
    <property type="entry name" value="Stealth_CR2"/>
    <property type="match status" value="1"/>
</dbReference>
<evidence type="ECO:0000256" key="2">
    <source>
        <dbReference type="ARBA" id="ARBA00022679"/>
    </source>
</evidence>
<dbReference type="AlphaFoldDB" id="A0A839AJC2"/>
<sequence>MSYPIDAVITWVDGKDEQHQLKMLPYLNDKKITKNKEFRTRLDQVEEIKYSVNSILRYAKFIRNIFIVTDNQTPNFIKNKNAGEYENVFIIDHKDIFKEHSSYLPVFSNRPVETKLYNIPGLAEHFIYFNDDFFLLNEVKVSDFFIDKKPLIRGKWLKFEEEKLRKKIFPPSEEDKIKPKHKRAQQKAAEVVGFKKKFYKFQHIPAPLRKSTFKTFFENNPDIEINNIKYKFRSVDQFTPQGLANHIEIKNKTCTLKDDYQLIYINRDKFFFLSKYKLNTMVNKSNKLFLNLQSLDQCPKDKLTFFLDWLDKRYIL</sequence>
<reference evidence="6 7" key="1">
    <citation type="submission" date="2020-07" db="EMBL/GenBank/DDBJ databases">
        <title>Bacterium isolated from marine sediment.</title>
        <authorList>
            <person name="Shang D."/>
            <person name="Du Z.-J."/>
        </authorList>
    </citation>
    <scope>NUCLEOTIDE SEQUENCE [LARGE SCALE GENOMIC DNA]</scope>
    <source>
        <strain evidence="6 7">S7007</strain>
    </source>
</reference>
<dbReference type="EMBL" id="JACGLS010000001">
    <property type="protein sequence ID" value="MBA6155155.1"/>
    <property type="molecule type" value="Genomic_DNA"/>
</dbReference>
<evidence type="ECO:0000259" key="4">
    <source>
        <dbReference type="Pfam" id="PF11380"/>
    </source>
</evidence>
<evidence type="ECO:0000256" key="3">
    <source>
        <dbReference type="ARBA" id="ARBA00023169"/>
    </source>
</evidence>
<dbReference type="RefSeq" id="WP_182123669.1">
    <property type="nucleotide sequence ID" value="NZ_JACGLS010000001.1"/>
</dbReference>
<evidence type="ECO:0000313" key="7">
    <source>
        <dbReference type="Proteomes" id="UP000563906"/>
    </source>
</evidence>
<dbReference type="GO" id="GO:0000271">
    <property type="term" value="P:polysaccharide biosynthetic process"/>
    <property type="evidence" value="ECO:0007669"/>
    <property type="project" value="UniProtKB-KW"/>
</dbReference>
<dbReference type="InterPro" id="IPR021520">
    <property type="entry name" value="Stealth_CR2"/>
</dbReference>
<keyword evidence="3" id="KW-0270">Exopolysaccharide synthesis</keyword>
<gene>
    <name evidence="6" type="ORF">H3Z83_01270</name>
</gene>
<dbReference type="InterPro" id="IPR031358">
    <property type="entry name" value="Stealth_CR1"/>
</dbReference>
<dbReference type="PANTHER" id="PTHR24045:SF0">
    <property type="entry name" value="N-ACETYLGLUCOSAMINE-1-PHOSPHOTRANSFERASE SUBUNITS ALPHA_BETA"/>
    <property type="match status" value="1"/>
</dbReference>
<evidence type="ECO:0000259" key="5">
    <source>
        <dbReference type="Pfam" id="PF17101"/>
    </source>
</evidence>
<dbReference type="InterPro" id="IPR047141">
    <property type="entry name" value="Stealth"/>
</dbReference>
<dbReference type="GO" id="GO:0016772">
    <property type="term" value="F:transferase activity, transferring phosphorus-containing groups"/>
    <property type="evidence" value="ECO:0007669"/>
    <property type="project" value="InterPro"/>
</dbReference>
<dbReference type="PANTHER" id="PTHR24045">
    <property type="match status" value="1"/>
</dbReference>